<feature type="compositionally biased region" description="Low complexity" evidence="1">
    <location>
        <begin position="27"/>
        <end position="44"/>
    </location>
</feature>
<feature type="signal peptide" evidence="2">
    <location>
        <begin position="1"/>
        <end position="19"/>
    </location>
</feature>
<evidence type="ECO:0000256" key="2">
    <source>
        <dbReference type="SAM" id="SignalP"/>
    </source>
</evidence>
<protein>
    <submittedName>
        <fullName evidence="3">Uncharacterized protein</fullName>
    </submittedName>
</protein>
<proteinExistence type="predicted"/>
<feature type="compositionally biased region" description="Polar residues" evidence="1">
    <location>
        <begin position="154"/>
        <end position="165"/>
    </location>
</feature>
<name>A0A9P1I2Q5_9PELO</name>
<feature type="region of interest" description="Disordered" evidence="1">
    <location>
        <begin position="139"/>
        <end position="193"/>
    </location>
</feature>
<reference evidence="3" key="1">
    <citation type="submission" date="2022-11" db="EMBL/GenBank/DDBJ databases">
        <authorList>
            <person name="Kikuchi T."/>
        </authorList>
    </citation>
    <scope>NUCLEOTIDE SEQUENCE</scope>
    <source>
        <strain evidence="3">PS1010</strain>
    </source>
</reference>
<sequence length="193" mass="22159">MVNFLLITFIVQFCSKSKKQESRTSSTTDGGTPPNTVTPTNNSKKIVKSEEKIKDYDILEKEVTAQTPDTPELKYYDLDVTQKDELQRVNLKTKKIIKSNAAPSSASKHNKRNKLDRTQGLSVYNIYVFFRVDEINEDDDDTCQDAPSLEIRNQGPSCEQDTLNSRRNKNKKSREIVKKPSREPVKKDNRSRE</sequence>
<feature type="region of interest" description="Disordered" evidence="1">
    <location>
        <begin position="20"/>
        <end position="44"/>
    </location>
</feature>
<comment type="caution">
    <text evidence="3">The sequence shown here is derived from an EMBL/GenBank/DDBJ whole genome shotgun (WGS) entry which is preliminary data.</text>
</comment>
<organism evidence="3 4">
    <name type="scientific">Caenorhabditis angaria</name>
    <dbReference type="NCBI Taxonomy" id="860376"/>
    <lineage>
        <taxon>Eukaryota</taxon>
        <taxon>Metazoa</taxon>
        <taxon>Ecdysozoa</taxon>
        <taxon>Nematoda</taxon>
        <taxon>Chromadorea</taxon>
        <taxon>Rhabditida</taxon>
        <taxon>Rhabditina</taxon>
        <taxon>Rhabditomorpha</taxon>
        <taxon>Rhabditoidea</taxon>
        <taxon>Rhabditidae</taxon>
        <taxon>Peloderinae</taxon>
        <taxon>Caenorhabditis</taxon>
    </lineage>
</organism>
<dbReference type="EMBL" id="CANHGI010000001">
    <property type="protein sequence ID" value="CAI5438600.1"/>
    <property type="molecule type" value="Genomic_DNA"/>
</dbReference>
<evidence type="ECO:0000313" key="3">
    <source>
        <dbReference type="EMBL" id="CAI5438600.1"/>
    </source>
</evidence>
<keyword evidence="2" id="KW-0732">Signal</keyword>
<evidence type="ECO:0000313" key="4">
    <source>
        <dbReference type="Proteomes" id="UP001152747"/>
    </source>
</evidence>
<evidence type="ECO:0000256" key="1">
    <source>
        <dbReference type="SAM" id="MobiDB-lite"/>
    </source>
</evidence>
<dbReference type="AlphaFoldDB" id="A0A9P1I2Q5"/>
<dbReference type="Proteomes" id="UP001152747">
    <property type="component" value="Unassembled WGS sequence"/>
</dbReference>
<feature type="chain" id="PRO_5040366435" evidence="2">
    <location>
        <begin position="20"/>
        <end position="193"/>
    </location>
</feature>
<feature type="compositionally biased region" description="Basic and acidic residues" evidence="1">
    <location>
        <begin position="173"/>
        <end position="193"/>
    </location>
</feature>
<keyword evidence="4" id="KW-1185">Reference proteome</keyword>
<accession>A0A9P1I2Q5</accession>
<gene>
    <name evidence="3" type="ORF">CAMP_LOCUS1237</name>
</gene>